<reference evidence="2 3" key="1">
    <citation type="submission" date="2019-06" db="EMBL/GenBank/DDBJ databases">
        <title>Genome Sequence of the Brown Rot Fungal Pathogen Monilinia fructicola.</title>
        <authorList>
            <person name="De Miccolis Angelini R.M."/>
            <person name="Landi L."/>
            <person name="Abate D."/>
            <person name="Pollastro S."/>
            <person name="Romanazzi G."/>
            <person name="Faretra F."/>
        </authorList>
    </citation>
    <scope>NUCLEOTIDE SEQUENCE [LARGE SCALE GENOMIC DNA]</scope>
    <source>
        <strain evidence="2 3">Mfrc123</strain>
    </source>
</reference>
<feature type="region of interest" description="Disordered" evidence="1">
    <location>
        <begin position="31"/>
        <end position="158"/>
    </location>
</feature>
<sequence>MSVRVADRRKIMISDREGEIVHLLTLDLLLQNDDHGPRIKEKSYPADREDRRTDYEKRDNENKYDNRRNGNGYGRRDDRRPQGRFQKQSGPSEEEREAERQKKLAAMQQDASSLDIDREKRLKALKEQERIAREAEDRARSKSSKYSDKGDFINGLNRTAGNMNLADRIGRRAGQGFIKDEE</sequence>
<accession>A0A5M9JQ30</accession>
<gene>
    <name evidence="2" type="ORF">EYC84_002460</name>
</gene>
<proteinExistence type="predicted"/>
<organism evidence="2 3">
    <name type="scientific">Monilinia fructicola</name>
    <name type="common">Brown rot fungus</name>
    <name type="synonym">Ciboria fructicola</name>
    <dbReference type="NCBI Taxonomy" id="38448"/>
    <lineage>
        <taxon>Eukaryota</taxon>
        <taxon>Fungi</taxon>
        <taxon>Dikarya</taxon>
        <taxon>Ascomycota</taxon>
        <taxon>Pezizomycotina</taxon>
        <taxon>Leotiomycetes</taxon>
        <taxon>Helotiales</taxon>
        <taxon>Sclerotiniaceae</taxon>
        <taxon>Monilinia</taxon>
    </lineage>
</organism>
<name>A0A5M9JQ30_MONFR</name>
<dbReference type="EMBL" id="VICG01000007">
    <property type="protein sequence ID" value="KAA8570129.1"/>
    <property type="molecule type" value="Genomic_DNA"/>
</dbReference>
<evidence type="ECO:0000313" key="2">
    <source>
        <dbReference type="EMBL" id="KAA8570129.1"/>
    </source>
</evidence>
<dbReference type="VEuPathDB" id="FungiDB:MFRU_005g02660"/>
<keyword evidence="3" id="KW-1185">Reference proteome</keyword>
<evidence type="ECO:0000256" key="1">
    <source>
        <dbReference type="SAM" id="MobiDB-lite"/>
    </source>
</evidence>
<comment type="caution">
    <text evidence="2">The sequence shown here is derived from an EMBL/GenBank/DDBJ whole genome shotgun (WGS) entry which is preliminary data.</text>
</comment>
<dbReference type="AlphaFoldDB" id="A0A5M9JQ30"/>
<feature type="compositionally biased region" description="Basic and acidic residues" evidence="1">
    <location>
        <begin position="32"/>
        <end position="81"/>
    </location>
</feature>
<dbReference type="Proteomes" id="UP000322873">
    <property type="component" value="Unassembled WGS sequence"/>
</dbReference>
<feature type="compositionally biased region" description="Basic and acidic residues" evidence="1">
    <location>
        <begin position="115"/>
        <end position="151"/>
    </location>
</feature>
<protein>
    <submittedName>
        <fullName evidence="2">Uncharacterized protein</fullName>
    </submittedName>
</protein>
<evidence type="ECO:0000313" key="3">
    <source>
        <dbReference type="Proteomes" id="UP000322873"/>
    </source>
</evidence>